<dbReference type="GO" id="GO:0006310">
    <property type="term" value="P:DNA recombination"/>
    <property type="evidence" value="ECO:0007669"/>
    <property type="project" value="UniProtKB-KW"/>
</dbReference>
<dbReference type="GO" id="GO:0015074">
    <property type="term" value="P:DNA integration"/>
    <property type="evidence" value="ECO:0007669"/>
    <property type="project" value="InterPro"/>
</dbReference>
<dbReference type="GO" id="GO:0003677">
    <property type="term" value="F:DNA binding"/>
    <property type="evidence" value="ECO:0007669"/>
    <property type="project" value="InterPro"/>
</dbReference>
<dbReference type="Proteomes" id="UP000476310">
    <property type="component" value="Unassembled WGS sequence"/>
</dbReference>
<dbReference type="InterPro" id="IPR011010">
    <property type="entry name" value="DNA_brk_join_enz"/>
</dbReference>
<keyword evidence="1" id="KW-0233">DNA recombination</keyword>
<keyword evidence="4" id="KW-1185">Reference proteome</keyword>
<dbReference type="AlphaFoldDB" id="A0A6G4AH98"/>
<name>A0A6G4AH98_9ACTN</name>
<dbReference type="EMBL" id="JAAIKT010000023">
    <property type="protein sequence ID" value="NEW72608.1"/>
    <property type="molecule type" value="Genomic_DNA"/>
</dbReference>
<proteinExistence type="predicted"/>
<evidence type="ECO:0000256" key="2">
    <source>
        <dbReference type="SAM" id="MobiDB-lite"/>
    </source>
</evidence>
<feature type="region of interest" description="Disordered" evidence="2">
    <location>
        <begin position="93"/>
        <end position="117"/>
    </location>
</feature>
<gene>
    <name evidence="3" type="ORF">G4H13_19890</name>
</gene>
<reference evidence="3" key="1">
    <citation type="submission" date="2020-02" db="EMBL/GenBank/DDBJ databases">
        <title>A new Streptomyces sp. for controlling soil-borne diseases.</title>
        <authorList>
            <person name="Li X."/>
            <person name="Tian Y."/>
            <person name="Gao K."/>
        </authorList>
    </citation>
    <scope>NUCLEOTIDE SEQUENCE [LARGE SCALE GENOMIC DNA]</scope>
    <source>
        <strain evidence="3">0250</strain>
    </source>
</reference>
<feature type="compositionally biased region" description="Basic and acidic residues" evidence="2">
    <location>
        <begin position="106"/>
        <end position="117"/>
    </location>
</feature>
<evidence type="ECO:0000313" key="4">
    <source>
        <dbReference type="Proteomes" id="UP000476310"/>
    </source>
</evidence>
<evidence type="ECO:0000256" key="1">
    <source>
        <dbReference type="ARBA" id="ARBA00023172"/>
    </source>
</evidence>
<dbReference type="InterPro" id="IPR013762">
    <property type="entry name" value="Integrase-like_cat_sf"/>
</dbReference>
<comment type="caution">
    <text evidence="3">The sequence shown here is derived from an EMBL/GenBank/DDBJ whole genome shotgun (WGS) entry which is preliminary data.</text>
</comment>
<dbReference type="RefSeq" id="WP_164429180.1">
    <property type="nucleotide sequence ID" value="NZ_JAAIKT010000023.1"/>
</dbReference>
<organism evidence="3 4">
    <name type="scientific">Streptomyces rhizosphaericus</name>
    <dbReference type="NCBI Taxonomy" id="114699"/>
    <lineage>
        <taxon>Bacteria</taxon>
        <taxon>Bacillati</taxon>
        <taxon>Actinomycetota</taxon>
        <taxon>Actinomycetes</taxon>
        <taxon>Kitasatosporales</taxon>
        <taxon>Streptomycetaceae</taxon>
        <taxon>Streptomyces</taxon>
        <taxon>Streptomyces violaceusniger group</taxon>
    </lineage>
</organism>
<dbReference type="Gene3D" id="1.10.443.10">
    <property type="entry name" value="Intergrase catalytic core"/>
    <property type="match status" value="1"/>
</dbReference>
<protein>
    <recommendedName>
        <fullName evidence="5">Tyrosine-type recombinase/integrase</fullName>
    </recommendedName>
</protein>
<accession>A0A6G4AH98</accession>
<evidence type="ECO:0000313" key="3">
    <source>
        <dbReference type="EMBL" id="NEW72608.1"/>
    </source>
</evidence>
<sequence>MSVSRVTVHGLRHLTATLTLTTGVPLAIASVALRHFTLSTTAHIYSHLTHQADHDTSRRPWPAWLRPHRAPQRAPQPVQRVLLPRLGIDFADRVPGQGTRATTTPEHAEKASALRER</sequence>
<dbReference type="SUPFAM" id="SSF56349">
    <property type="entry name" value="DNA breaking-rejoining enzymes"/>
    <property type="match status" value="1"/>
</dbReference>
<evidence type="ECO:0008006" key="5">
    <source>
        <dbReference type="Google" id="ProtNLM"/>
    </source>
</evidence>